<dbReference type="AlphaFoldDB" id="A0A9I9DVF2"/>
<dbReference type="InterPro" id="IPR001245">
    <property type="entry name" value="Ser-Thr/Tyr_kinase_cat_dom"/>
</dbReference>
<evidence type="ECO:0000256" key="6">
    <source>
        <dbReference type="PROSITE-ProRule" id="PRU10141"/>
    </source>
</evidence>
<evidence type="ECO:0000256" key="7">
    <source>
        <dbReference type="SAM" id="MobiDB-lite"/>
    </source>
</evidence>
<keyword evidence="1" id="KW-0723">Serine/threonine-protein kinase</keyword>
<dbReference type="EnsemblPlants" id="MELO3C024390.2.1">
    <property type="protein sequence ID" value="MELO3C024390.2.1"/>
    <property type="gene ID" value="MELO3C024390.2"/>
</dbReference>
<feature type="compositionally biased region" description="Polar residues" evidence="7">
    <location>
        <begin position="164"/>
        <end position="181"/>
    </location>
</feature>
<dbReference type="GO" id="GO:0004674">
    <property type="term" value="F:protein serine/threonine kinase activity"/>
    <property type="evidence" value="ECO:0007669"/>
    <property type="project" value="UniProtKB-KW"/>
</dbReference>
<dbReference type="Gramene" id="MELO3C024390.2.1">
    <property type="protein sequence ID" value="MELO3C024390.2.1"/>
    <property type="gene ID" value="MELO3C024390.2"/>
</dbReference>
<sequence length="918" mass="100616">MSEGRKRRDLMKTAEISFEIGTLMGFRLLFLLFQICFAVSFFCVCEAAVVLPGRLSRSHSVLRDHAVTPTSHGFGRKHHGNLDNAAPRKPFKTSSPQIHSHYKAIHQSDDSSLTPSIALPPITPAKKWGHEHTFSPSISFHKFRHSRRKFRNHAPQPTYHALPPTSSQQGPAAVSPIQSPLPSAARGRYPGPTPSPTTQPNHYYMPIPAPTTSPMGSYKKKKKKSMPPSQVMMLPPPPPNGEPLTYTPPGTPCGCVWPIQVKITLDVAVYEFFPLVSKLADEIADSISLNQSQVRIMGADAASQQLEKTTVIINLVPRGSRFNHNTAFSIYQKFWGRKISINASLFGRYQVLNVKYPALAHAGLPPSPPLAPSSTSSINDGLNTSNTNAGTAIKPLGVDVPRRKKEGLGRNMIAVITISSFTALVMCVGLAWLCLLRYRVSAHQPAQIPQNLIASPTKPSGTAGLIMVGSEPGSSSTRLDADPMTYIGAAKNFTLNDMEKATDNFDSARILGEGGFGIVYSGSLEDGRDVAVKVLKRHNQHGIREFLAEVEMLSRLHHRNLVKLIGICTEDQIRCLVYELVPNGSVESHLHGLKLDGLVFIFNLLCVVPGIDKLTSPLDWDARMKIALGAARGLAYLHEDSNPRVIHRDFKASNILLEYDFTPKVSDFGLARTALEEGNKHISTHVMGTFGYLAPEYAMTGHLLVKSDVYSYGVVLLELLTGRKPVDLSLPPGQENLVAWARPLLTSKEGLDAITDPAIKSDISIDSLARVAAIASMCVQPEVSHRPFMGEVVQALKLVCNEFEETNDPVSRSYSRDELLSYMDSKFGGISGEILNAPESSRTYLSGKETNVGLSASDLISASARFEGQELVSSRWHSSNSEPLRTGRKKHLWQKLRSLSRGSFSEHGFSAKLWPGFH</sequence>
<dbReference type="PANTHER" id="PTHR47989">
    <property type="entry name" value="OS01G0750732 PROTEIN"/>
    <property type="match status" value="1"/>
</dbReference>
<evidence type="ECO:0000256" key="5">
    <source>
        <dbReference type="ARBA" id="ARBA00022840"/>
    </source>
</evidence>
<dbReference type="Gene3D" id="3.30.200.20">
    <property type="entry name" value="Phosphorylase Kinase, domain 1"/>
    <property type="match status" value="1"/>
</dbReference>
<evidence type="ECO:0000256" key="4">
    <source>
        <dbReference type="ARBA" id="ARBA00022777"/>
    </source>
</evidence>
<feature type="domain" description="Protein kinase" evidence="8">
    <location>
        <begin position="505"/>
        <end position="804"/>
    </location>
</feature>
<evidence type="ECO:0000256" key="2">
    <source>
        <dbReference type="ARBA" id="ARBA00022679"/>
    </source>
</evidence>
<dbReference type="InterPro" id="IPR008271">
    <property type="entry name" value="Ser/Thr_kinase_AS"/>
</dbReference>
<reference evidence="9" key="1">
    <citation type="submission" date="2023-03" db="UniProtKB">
        <authorList>
            <consortium name="EnsemblPlants"/>
        </authorList>
    </citation>
    <scope>IDENTIFICATION</scope>
</reference>
<organism evidence="9">
    <name type="scientific">Cucumis melo</name>
    <name type="common">Muskmelon</name>
    <dbReference type="NCBI Taxonomy" id="3656"/>
    <lineage>
        <taxon>Eukaryota</taxon>
        <taxon>Viridiplantae</taxon>
        <taxon>Streptophyta</taxon>
        <taxon>Embryophyta</taxon>
        <taxon>Tracheophyta</taxon>
        <taxon>Spermatophyta</taxon>
        <taxon>Magnoliopsida</taxon>
        <taxon>eudicotyledons</taxon>
        <taxon>Gunneridae</taxon>
        <taxon>Pentapetalae</taxon>
        <taxon>rosids</taxon>
        <taxon>fabids</taxon>
        <taxon>Cucurbitales</taxon>
        <taxon>Cucurbitaceae</taxon>
        <taxon>Benincaseae</taxon>
        <taxon>Cucumis</taxon>
    </lineage>
</organism>
<feature type="region of interest" description="Disordered" evidence="7">
    <location>
        <begin position="67"/>
        <end position="95"/>
    </location>
</feature>
<dbReference type="SUPFAM" id="SSF56112">
    <property type="entry name" value="Protein kinase-like (PK-like)"/>
    <property type="match status" value="1"/>
</dbReference>
<dbReference type="Pfam" id="PF23180">
    <property type="entry name" value="ALE2_N"/>
    <property type="match status" value="1"/>
</dbReference>
<keyword evidence="2" id="KW-0808">Transferase</keyword>
<evidence type="ECO:0000259" key="8">
    <source>
        <dbReference type="PROSITE" id="PS50011"/>
    </source>
</evidence>
<name>A0A9I9DVF2_CUCME</name>
<dbReference type="FunFam" id="3.30.200.20:FF:000146">
    <property type="entry name" value="receptor-like serine/threonine-protein kinase ALE2"/>
    <property type="match status" value="1"/>
</dbReference>
<dbReference type="CDD" id="cd14066">
    <property type="entry name" value="STKc_IRAK"/>
    <property type="match status" value="1"/>
</dbReference>
<dbReference type="InterPro" id="IPR011009">
    <property type="entry name" value="Kinase-like_dom_sf"/>
</dbReference>
<dbReference type="PROSITE" id="PS00107">
    <property type="entry name" value="PROTEIN_KINASE_ATP"/>
    <property type="match status" value="1"/>
</dbReference>
<dbReference type="Gene3D" id="1.10.510.10">
    <property type="entry name" value="Transferase(Phosphotransferase) domain 1"/>
    <property type="match status" value="1"/>
</dbReference>
<feature type="binding site" evidence="6">
    <location>
        <position position="533"/>
    </location>
    <ligand>
        <name>ATP</name>
        <dbReference type="ChEBI" id="CHEBI:30616"/>
    </ligand>
</feature>
<dbReference type="InterPro" id="IPR000719">
    <property type="entry name" value="Prot_kinase_dom"/>
</dbReference>
<protein>
    <recommendedName>
        <fullName evidence="8">Protein kinase domain-containing protein</fullName>
    </recommendedName>
</protein>
<proteinExistence type="predicted"/>
<dbReference type="PROSITE" id="PS50011">
    <property type="entry name" value="PROTEIN_KINASE_DOM"/>
    <property type="match status" value="1"/>
</dbReference>
<dbReference type="FunFam" id="1.10.510.10:FF:000051">
    <property type="entry name" value="Receptor-like serine/threonine-protein kinase ALE2"/>
    <property type="match status" value="1"/>
</dbReference>
<dbReference type="PANTHER" id="PTHR47989:SF45">
    <property type="entry name" value="OS01G0709500 PROTEIN"/>
    <property type="match status" value="1"/>
</dbReference>
<dbReference type="InterPro" id="IPR017441">
    <property type="entry name" value="Protein_kinase_ATP_BS"/>
</dbReference>
<evidence type="ECO:0000256" key="1">
    <source>
        <dbReference type="ARBA" id="ARBA00022527"/>
    </source>
</evidence>
<dbReference type="GO" id="GO:0005524">
    <property type="term" value="F:ATP binding"/>
    <property type="evidence" value="ECO:0007669"/>
    <property type="project" value="UniProtKB-UniRule"/>
</dbReference>
<keyword evidence="3 6" id="KW-0547">Nucleotide-binding</keyword>
<evidence type="ECO:0000313" key="9">
    <source>
        <dbReference type="EnsemblPlants" id="MELO3C024390.2.1"/>
    </source>
</evidence>
<feature type="region of interest" description="Disordered" evidence="7">
    <location>
        <begin position="154"/>
        <end position="229"/>
    </location>
</feature>
<evidence type="ECO:0000256" key="3">
    <source>
        <dbReference type="ARBA" id="ARBA00022741"/>
    </source>
</evidence>
<dbReference type="Pfam" id="PF07714">
    <property type="entry name" value="PK_Tyr_Ser-Thr"/>
    <property type="match status" value="1"/>
</dbReference>
<dbReference type="PROSITE" id="PS00108">
    <property type="entry name" value="PROTEIN_KINASE_ST"/>
    <property type="match status" value="1"/>
</dbReference>
<keyword evidence="5 6" id="KW-0067">ATP-binding</keyword>
<dbReference type="InterPro" id="IPR057597">
    <property type="entry name" value="ALE2_N"/>
</dbReference>
<accession>A0A9I9DVF2</accession>
<keyword evidence="4" id="KW-0418">Kinase</keyword>